<dbReference type="STRING" id="56216.A0A1A6H6Q0"/>
<dbReference type="PANTHER" id="PTHR45635">
    <property type="entry name" value="ADP,ATP CARRIER PROTEIN 1-RELATED-RELATED"/>
    <property type="match status" value="1"/>
</dbReference>
<dbReference type="Proteomes" id="UP000092124">
    <property type="component" value="Unassembled WGS sequence"/>
</dbReference>
<evidence type="ECO:0000256" key="2">
    <source>
        <dbReference type="ARBA" id="ARBA00022448"/>
    </source>
</evidence>
<keyword evidence="4" id="KW-0812">Transmembrane</keyword>
<keyword evidence="3" id="KW-0050">Antiport</keyword>
<evidence type="ECO:0000256" key="6">
    <source>
        <dbReference type="ARBA" id="ARBA00022989"/>
    </source>
</evidence>
<keyword evidence="2 9" id="KW-0813">Transport</keyword>
<gene>
    <name evidence="10" type="ORF">A6R68_12141</name>
</gene>
<evidence type="ECO:0000256" key="5">
    <source>
        <dbReference type="ARBA" id="ARBA00022737"/>
    </source>
</evidence>
<evidence type="ECO:0000313" key="10">
    <source>
        <dbReference type="EMBL" id="OBS73287.1"/>
    </source>
</evidence>
<evidence type="ECO:0000256" key="7">
    <source>
        <dbReference type="ARBA" id="ARBA00023136"/>
    </source>
</evidence>
<keyword evidence="6" id="KW-1133">Transmembrane helix</keyword>
<dbReference type="GO" id="GO:0005471">
    <property type="term" value="F:ATP:ADP antiporter activity"/>
    <property type="evidence" value="ECO:0007669"/>
    <property type="project" value="UniProtKB-UniRule"/>
</dbReference>
<dbReference type="GO" id="GO:1901029">
    <property type="term" value="P:negative regulation of mitochondrial outer membrane permeabilization involved in apoptotic signaling pathway"/>
    <property type="evidence" value="ECO:0007669"/>
    <property type="project" value="TreeGrafter"/>
</dbReference>
<keyword evidence="11" id="KW-1185">Reference proteome</keyword>
<organism evidence="10 11">
    <name type="scientific">Neotoma lepida</name>
    <name type="common">Desert woodrat</name>
    <dbReference type="NCBI Taxonomy" id="56216"/>
    <lineage>
        <taxon>Eukaryota</taxon>
        <taxon>Metazoa</taxon>
        <taxon>Chordata</taxon>
        <taxon>Craniata</taxon>
        <taxon>Vertebrata</taxon>
        <taxon>Euteleostomi</taxon>
        <taxon>Mammalia</taxon>
        <taxon>Eutheria</taxon>
        <taxon>Euarchontoglires</taxon>
        <taxon>Glires</taxon>
        <taxon>Rodentia</taxon>
        <taxon>Myomorpha</taxon>
        <taxon>Muroidea</taxon>
        <taxon>Cricetidae</taxon>
        <taxon>Neotominae</taxon>
        <taxon>Neotoma</taxon>
    </lineage>
</organism>
<evidence type="ECO:0000256" key="9">
    <source>
        <dbReference type="RuleBase" id="RU368008"/>
    </source>
</evidence>
<dbReference type="GO" id="GO:1990544">
    <property type="term" value="P:mitochondrial ATP transmembrane transport"/>
    <property type="evidence" value="ECO:0007669"/>
    <property type="project" value="InterPro"/>
</dbReference>
<dbReference type="InterPro" id="IPR023395">
    <property type="entry name" value="MCP_dom_sf"/>
</dbReference>
<dbReference type="OrthoDB" id="270584at2759"/>
<comment type="function">
    <text evidence="9">Catalyzes the exchange of ADP and ATP across the membrane.</text>
</comment>
<keyword evidence="7" id="KW-0472">Membrane</keyword>
<dbReference type="GO" id="GO:0005743">
    <property type="term" value="C:mitochondrial inner membrane"/>
    <property type="evidence" value="ECO:0007669"/>
    <property type="project" value="InterPro"/>
</dbReference>
<comment type="similarity">
    <text evidence="1 9">Belongs to the mitochondrial carrier (TC 2.A.29) family.</text>
</comment>
<dbReference type="PANTHER" id="PTHR45635:SF13">
    <property type="entry name" value="ADP_ATP TRANSLOCASE 3"/>
    <property type="match status" value="1"/>
</dbReference>
<comment type="subcellular location">
    <subcellularLocation>
        <location evidence="9">Membrane</location>
        <topology evidence="9">Multi-pass membrane protein</topology>
    </subcellularLocation>
</comment>
<proteinExistence type="inferred from homology"/>
<evidence type="ECO:0000256" key="3">
    <source>
        <dbReference type="ARBA" id="ARBA00022449"/>
    </source>
</evidence>
<comment type="subunit">
    <text evidence="9">Monomer.</text>
</comment>
<dbReference type="InterPro" id="IPR002067">
    <property type="entry name" value="MCP"/>
</dbReference>
<sequence>MPKLSHALCITDALFWPDRRMKVDCLAAVISTGSRGLLCVIETGIGGFYPKLILIGALSFAFKDKYKQVFLGSRNKPIPNSGGISPAAWSSEDLLLPPSSASSTCWISLRLWSIGTSPAECEFKGFGGLQKISTSDRICSLYQGFNLLVLGIIIYHAANFKVNHTAKGVLLDPKNMHIVGQVK</sequence>
<evidence type="ECO:0000256" key="4">
    <source>
        <dbReference type="ARBA" id="ARBA00022692"/>
    </source>
</evidence>
<evidence type="ECO:0000256" key="8">
    <source>
        <dbReference type="ARBA" id="ARBA00024169"/>
    </source>
</evidence>
<evidence type="ECO:0000256" key="1">
    <source>
        <dbReference type="ARBA" id="ARBA00006375"/>
    </source>
</evidence>
<accession>A0A1A6H6Q0</accession>
<protein>
    <recommendedName>
        <fullName evidence="9">ADP/ATP translocase</fullName>
    </recommendedName>
    <alternativeName>
        <fullName evidence="9">ADP,ATP carrier protein</fullName>
    </alternativeName>
</protein>
<dbReference type="SUPFAM" id="SSF103506">
    <property type="entry name" value="Mitochondrial carrier"/>
    <property type="match status" value="1"/>
</dbReference>
<dbReference type="GO" id="GO:0140021">
    <property type="term" value="P:mitochondrial ADP transmembrane transport"/>
    <property type="evidence" value="ECO:0007669"/>
    <property type="project" value="InterPro"/>
</dbReference>
<dbReference type="PRINTS" id="PR00926">
    <property type="entry name" value="MITOCARRIER"/>
</dbReference>
<dbReference type="EMBL" id="LZPO01047450">
    <property type="protein sequence ID" value="OBS73287.1"/>
    <property type="molecule type" value="Genomic_DNA"/>
</dbReference>
<evidence type="ECO:0000313" key="11">
    <source>
        <dbReference type="Proteomes" id="UP000092124"/>
    </source>
</evidence>
<keyword evidence="5" id="KW-0677">Repeat</keyword>
<comment type="caution">
    <text evidence="10">The sequence shown here is derived from an EMBL/GenBank/DDBJ whole genome shotgun (WGS) entry which is preliminary data.</text>
</comment>
<comment type="catalytic activity">
    <reaction evidence="8">
        <text>H(+)(in) = H(+)(out)</text>
        <dbReference type="Rhea" id="RHEA:34979"/>
        <dbReference type="ChEBI" id="CHEBI:15378"/>
    </reaction>
</comment>
<reference evidence="10 11" key="1">
    <citation type="submission" date="2016-06" db="EMBL/GenBank/DDBJ databases">
        <title>The Draft Genome Sequence and Annotation of the Desert Woodrat Neotoma lepida.</title>
        <authorList>
            <person name="Campbell M."/>
            <person name="Oakeson K.F."/>
            <person name="Yandell M."/>
            <person name="Halpert J.R."/>
            <person name="Dearing D."/>
        </authorList>
    </citation>
    <scope>NUCLEOTIDE SEQUENCE [LARGE SCALE GENOMIC DNA]</scope>
    <source>
        <strain evidence="10">417</strain>
        <tissue evidence="10">Liver</tissue>
    </source>
</reference>
<dbReference type="InterPro" id="IPR002113">
    <property type="entry name" value="ADT_euk_type"/>
</dbReference>
<dbReference type="AlphaFoldDB" id="A0A1A6H6Q0"/>
<name>A0A1A6H6Q0_NEOLE</name>